<keyword evidence="4" id="KW-1185">Reference proteome</keyword>
<evidence type="ECO:0000256" key="1">
    <source>
        <dbReference type="SAM" id="Phobius"/>
    </source>
</evidence>
<keyword evidence="1" id="KW-0472">Membrane</keyword>
<reference evidence="3 4" key="1">
    <citation type="submission" date="2020-08" db="EMBL/GenBank/DDBJ databases">
        <title>Sequencing the genomes of 1000 actinobacteria strains.</title>
        <authorList>
            <person name="Klenk H.-P."/>
        </authorList>
    </citation>
    <scope>NUCLEOTIDE SEQUENCE [LARGE SCALE GENOMIC DNA]</scope>
    <source>
        <strain evidence="3 4">DSM 102030</strain>
    </source>
</reference>
<dbReference type="Proteomes" id="UP000523007">
    <property type="component" value="Unassembled WGS sequence"/>
</dbReference>
<feature type="signal peptide" evidence="2">
    <location>
        <begin position="1"/>
        <end position="25"/>
    </location>
</feature>
<dbReference type="RefSeq" id="WP_184580993.1">
    <property type="nucleotide sequence ID" value="NZ_JACHJT010000001.1"/>
</dbReference>
<sequence>MSARARVAAVLASLAVLLAPVPVPAAADESSKPDTGDSAATPAEEIAEALADSPIYVDPAYDTAFPEADRERIEELIADGPMELYVIAIPLASGDAWDGDPEALLSAVNDRMGAGERHFLAYEQSYEGSVTGEDFGSEAAQAAFYGGLASDSIHRGTEGVSIADRVESAVEVAFSDDPEAGYEQATADYEDRAPEYSPLFLGQRGWVLWAAGIGVVVLLAGVGFLLLRRRGSPDAVPQHAAFDNADRAQLESLVERGERDLIELGERLSSASGVPERHLSRALDARDAAARVHDRMVAQGPTLADAAGVLVLLDLAEDALAGRGAPRQPCYANPLHGSQTRSVQWREFGGTRSIRVPLCADCAKAVRNRVRPTVLPADHEGASVPYYELPAEESVWAATGFGTLTDDLVQRILSGQRQ</sequence>
<proteinExistence type="predicted"/>
<feature type="transmembrane region" description="Helical" evidence="1">
    <location>
        <begin position="206"/>
        <end position="227"/>
    </location>
</feature>
<keyword evidence="1" id="KW-1133">Transmembrane helix</keyword>
<protein>
    <submittedName>
        <fullName evidence="3">Uncharacterized protein</fullName>
    </submittedName>
</protein>
<keyword evidence="2" id="KW-0732">Signal</keyword>
<keyword evidence="1" id="KW-0812">Transmembrane</keyword>
<evidence type="ECO:0000313" key="3">
    <source>
        <dbReference type="EMBL" id="MBB4933373.1"/>
    </source>
</evidence>
<dbReference type="EMBL" id="JACHJT010000001">
    <property type="protein sequence ID" value="MBB4933373.1"/>
    <property type="molecule type" value="Genomic_DNA"/>
</dbReference>
<feature type="chain" id="PRO_5038885514" evidence="2">
    <location>
        <begin position="26"/>
        <end position="418"/>
    </location>
</feature>
<organism evidence="3 4">
    <name type="scientific">Lipingzhangella halophila</name>
    <dbReference type="NCBI Taxonomy" id="1783352"/>
    <lineage>
        <taxon>Bacteria</taxon>
        <taxon>Bacillati</taxon>
        <taxon>Actinomycetota</taxon>
        <taxon>Actinomycetes</taxon>
        <taxon>Streptosporangiales</taxon>
        <taxon>Nocardiopsidaceae</taxon>
        <taxon>Lipingzhangella</taxon>
    </lineage>
</organism>
<evidence type="ECO:0000256" key="2">
    <source>
        <dbReference type="SAM" id="SignalP"/>
    </source>
</evidence>
<gene>
    <name evidence="3" type="ORF">F4561_004193</name>
</gene>
<comment type="caution">
    <text evidence="3">The sequence shown here is derived from an EMBL/GenBank/DDBJ whole genome shotgun (WGS) entry which is preliminary data.</text>
</comment>
<name>A0A7W7W4A0_9ACTN</name>
<dbReference type="AlphaFoldDB" id="A0A7W7W4A0"/>
<evidence type="ECO:0000313" key="4">
    <source>
        <dbReference type="Proteomes" id="UP000523007"/>
    </source>
</evidence>
<accession>A0A7W7W4A0</accession>